<evidence type="ECO:0000313" key="1">
    <source>
        <dbReference type="EMBL" id="SEL83816.1"/>
    </source>
</evidence>
<dbReference type="Proteomes" id="UP000198990">
    <property type="component" value="Unassembled WGS sequence"/>
</dbReference>
<dbReference type="OrthoDB" id="7297045at2"/>
<dbReference type="Gene3D" id="3.40.50.1110">
    <property type="entry name" value="SGNH hydrolase"/>
    <property type="match status" value="1"/>
</dbReference>
<dbReference type="AlphaFoldDB" id="A0A1H7THK4"/>
<gene>
    <name evidence="1" type="ORF">SAMN04488008_10624</name>
</gene>
<dbReference type="STRING" id="228957.SAMN04488008_10624"/>
<evidence type="ECO:0000313" key="2">
    <source>
        <dbReference type="Proteomes" id="UP000198990"/>
    </source>
</evidence>
<dbReference type="RefSeq" id="WP_091625135.1">
    <property type="nucleotide sequence ID" value="NZ_FNZN01000006.1"/>
</dbReference>
<keyword evidence="2" id="KW-1185">Reference proteome</keyword>
<organism evidence="1 2">
    <name type="scientific">Maribacter orientalis</name>
    <dbReference type="NCBI Taxonomy" id="228957"/>
    <lineage>
        <taxon>Bacteria</taxon>
        <taxon>Pseudomonadati</taxon>
        <taxon>Bacteroidota</taxon>
        <taxon>Flavobacteriia</taxon>
        <taxon>Flavobacteriales</taxon>
        <taxon>Flavobacteriaceae</taxon>
        <taxon>Maribacter</taxon>
    </lineage>
</organism>
<dbReference type="SUPFAM" id="SSF52266">
    <property type="entry name" value="SGNH hydrolase"/>
    <property type="match status" value="1"/>
</dbReference>
<sequence>MKKLIFKLLLSTILVMAMLFFLGNPLTKINPFADFVKNFNNSCNDGDEYEVYFYGSSKSYSTFNPRIFNEVLEINSFNFGNNGQRLPTTKFVLEETLKKQKPKLLVIELYSESIGSAYSKKNISNQFTSYDAFPFSINKLQHAKEDFPLKELPFLFIKTFRNHQGWKTLKENKIDAQKNVNLVEENNGYRGWQYSVKDAKKYAPLFAVKNMKSNIGEDILDLNQKYNLDQIISVTEKYRIPVLFVTAPSLRELKNKSYSIFSTSLNNYLRSKNQKYLDINYKINSIQLTPHDFRDVIHLNNNGANKVSEFLAKFINKEYGIGLLNSVEAKVERYITDGSFSKSNKFVGRKLTDLVSLKSIDFMNAGNGKMSLIMELDIDNIEDLNQYSIMFHALPEDRYSSFLSQNSINNKRKHEIWDFKPEIIFIDDNYYMVKTIETKIKALKIINLGVYSAENYAGLLYDKITIAL</sequence>
<dbReference type="InterPro" id="IPR036514">
    <property type="entry name" value="SGNH_hydro_sf"/>
</dbReference>
<dbReference type="EMBL" id="FNZN01000006">
    <property type="protein sequence ID" value="SEL83816.1"/>
    <property type="molecule type" value="Genomic_DNA"/>
</dbReference>
<name>A0A1H7THK4_9FLAO</name>
<dbReference type="GO" id="GO:0016788">
    <property type="term" value="F:hydrolase activity, acting on ester bonds"/>
    <property type="evidence" value="ECO:0007669"/>
    <property type="project" value="UniProtKB-ARBA"/>
</dbReference>
<accession>A0A1H7THK4</accession>
<protein>
    <submittedName>
        <fullName evidence="1">Uncharacterized protein</fullName>
    </submittedName>
</protein>
<reference evidence="2" key="1">
    <citation type="submission" date="2016-10" db="EMBL/GenBank/DDBJ databases">
        <authorList>
            <person name="Varghese N."/>
            <person name="Submissions S."/>
        </authorList>
    </citation>
    <scope>NUCLEOTIDE SEQUENCE [LARGE SCALE GENOMIC DNA]</scope>
    <source>
        <strain evidence="2">DSM 16471</strain>
    </source>
</reference>
<proteinExistence type="predicted"/>